<evidence type="ECO:0000313" key="4">
    <source>
        <dbReference type="Proteomes" id="UP001160390"/>
    </source>
</evidence>
<keyword evidence="4" id="KW-1185">Reference proteome</keyword>
<dbReference type="PANTHER" id="PTHR43341:SF1">
    <property type="entry name" value="GENERAL AMINO-ACID PERMEASE GAP1"/>
    <property type="match status" value="1"/>
</dbReference>
<comment type="caution">
    <text evidence="3">The sequence shown here is derived from an EMBL/GenBank/DDBJ whole genome shotgun (WGS) entry which is preliminary data.</text>
</comment>
<name>A0AA35LYR9_9HYPO</name>
<dbReference type="GO" id="GO:0015171">
    <property type="term" value="F:amino acid transmembrane transporter activity"/>
    <property type="evidence" value="ECO:0007669"/>
    <property type="project" value="TreeGrafter"/>
</dbReference>
<reference evidence="3" key="1">
    <citation type="submission" date="2023-01" db="EMBL/GenBank/DDBJ databases">
        <authorList>
            <person name="Piombo E."/>
        </authorList>
    </citation>
    <scope>NUCLEOTIDE SEQUENCE</scope>
</reference>
<evidence type="ECO:0000256" key="2">
    <source>
        <dbReference type="ARBA" id="ARBA00022970"/>
    </source>
</evidence>
<dbReference type="EMBL" id="CABFNP030000771">
    <property type="protein sequence ID" value="CAI6085919.1"/>
    <property type="molecule type" value="Genomic_DNA"/>
</dbReference>
<dbReference type="InterPro" id="IPR050524">
    <property type="entry name" value="APC_YAT"/>
</dbReference>
<proteinExistence type="predicted"/>
<keyword evidence="1" id="KW-0813">Transport</keyword>
<dbReference type="GO" id="GO:0016020">
    <property type="term" value="C:membrane"/>
    <property type="evidence" value="ECO:0007669"/>
    <property type="project" value="TreeGrafter"/>
</dbReference>
<organism evidence="3 4">
    <name type="scientific">Clonostachys chloroleuca</name>
    <dbReference type="NCBI Taxonomy" id="1926264"/>
    <lineage>
        <taxon>Eukaryota</taxon>
        <taxon>Fungi</taxon>
        <taxon>Dikarya</taxon>
        <taxon>Ascomycota</taxon>
        <taxon>Pezizomycotina</taxon>
        <taxon>Sordariomycetes</taxon>
        <taxon>Hypocreomycetidae</taxon>
        <taxon>Hypocreales</taxon>
        <taxon>Bionectriaceae</taxon>
        <taxon>Clonostachys</taxon>
    </lineage>
</organism>
<accession>A0AA35LYR9</accession>
<evidence type="ECO:0000313" key="3">
    <source>
        <dbReference type="EMBL" id="CAI6085919.1"/>
    </source>
</evidence>
<gene>
    <name evidence="3" type="ORF">CCHLO57077_00016074</name>
</gene>
<dbReference type="AlphaFoldDB" id="A0AA35LYR9"/>
<sequence length="86" mass="9062">MSFVEQPVTITGTKYTDSTTRTSLPFDVEDGVVEAQANGTLKRGLKNRHMQMIANGGAIEAGLFVGSGGALYKGGLVITRNLAQFG</sequence>
<protein>
    <submittedName>
        <fullName evidence="3">Uncharacterized protein</fullName>
    </submittedName>
</protein>
<keyword evidence="2" id="KW-0029">Amino-acid transport</keyword>
<dbReference type="Proteomes" id="UP001160390">
    <property type="component" value="Unassembled WGS sequence"/>
</dbReference>
<dbReference type="PANTHER" id="PTHR43341">
    <property type="entry name" value="AMINO ACID PERMEASE"/>
    <property type="match status" value="1"/>
</dbReference>
<evidence type="ECO:0000256" key="1">
    <source>
        <dbReference type="ARBA" id="ARBA00022448"/>
    </source>
</evidence>